<sequence>MSTHPDSAYLLGHSPTETDRLMLQARLYDPITEQALRGAGLRPGMRVLDVGCGAGDVTFLAARIVGPTGSVTGVDAAPRALEIARARAATRSTGPGEEAPISFRRMTLPDVDLDGPVDAVIGRLVLGHLPDPVTALRHLSELVRPGGLVVFQDFDNFPLRVAPPITVFVAPQRGSRPSELA</sequence>
<keyword evidence="1 5" id="KW-0489">Methyltransferase</keyword>
<dbReference type="InterPro" id="IPR025714">
    <property type="entry name" value="Methyltranfer_dom"/>
</dbReference>
<dbReference type="PANTHER" id="PTHR43464:SF19">
    <property type="entry name" value="UBIQUINONE BIOSYNTHESIS O-METHYLTRANSFERASE, MITOCHONDRIAL"/>
    <property type="match status" value="1"/>
</dbReference>
<protein>
    <submittedName>
        <fullName evidence="5">Class I SAM-dependent methyltransferase</fullName>
    </submittedName>
</protein>
<comment type="caution">
    <text evidence="5">The sequence shown here is derived from an EMBL/GenBank/DDBJ whole genome shotgun (WGS) entry which is preliminary data.</text>
</comment>
<name>A0ABS6CT86_9ACTN</name>
<dbReference type="EMBL" id="JAHLEM010000709">
    <property type="protein sequence ID" value="MBU3870171.1"/>
    <property type="molecule type" value="Genomic_DNA"/>
</dbReference>
<dbReference type="Pfam" id="PF13847">
    <property type="entry name" value="Methyltransf_31"/>
    <property type="match status" value="1"/>
</dbReference>
<keyword evidence="3" id="KW-0949">S-adenosyl-L-methionine</keyword>
<reference evidence="5 6" key="1">
    <citation type="submission" date="2021-06" db="EMBL/GenBank/DDBJ databases">
        <authorList>
            <person name="Pan X."/>
        </authorList>
    </citation>
    <scope>NUCLEOTIDE SEQUENCE [LARGE SCALE GENOMIC DNA]</scope>
    <source>
        <strain evidence="5 6">4503</strain>
    </source>
</reference>
<feature type="domain" description="Methyltransferase" evidence="4">
    <location>
        <begin position="42"/>
        <end position="155"/>
    </location>
</feature>
<gene>
    <name evidence="5" type="ORF">KN815_40820</name>
</gene>
<evidence type="ECO:0000259" key="4">
    <source>
        <dbReference type="Pfam" id="PF13847"/>
    </source>
</evidence>
<accession>A0ABS6CT86</accession>
<keyword evidence="2" id="KW-0808">Transferase</keyword>
<proteinExistence type="predicted"/>
<dbReference type="Proteomes" id="UP000720508">
    <property type="component" value="Unassembled WGS sequence"/>
</dbReference>
<evidence type="ECO:0000256" key="1">
    <source>
        <dbReference type="ARBA" id="ARBA00022603"/>
    </source>
</evidence>
<dbReference type="CDD" id="cd02440">
    <property type="entry name" value="AdoMet_MTases"/>
    <property type="match status" value="1"/>
</dbReference>
<evidence type="ECO:0000313" key="6">
    <source>
        <dbReference type="Proteomes" id="UP000720508"/>
    </source>
</evidence>
<evidence type="ECO:0000256" key="3">
    <source>
        <dbReference type="ARBA" id="ARBA00022691"/>
    </source>
</evidence>
<dbReference type="GO" id="GO:0008168">
    <property type="term" value="F:methyltransferase activity"/>
    <property type="evidence" value="ECO:0007669"/>
    <property type="project" value="UniProtKB-KW"/>
</dbReference>
<dbReference type="GO" id="GO:0032259">
    <property type="term" value="P:methylation"/>
    <property type="evidence" value="ECO:0007669"/>
    <property type="project" value="UniProtKB-KW"/>
</dbReference>
<keyword evidence="6" id="KW-1185">Reference proteome</keyword>
<evidence type="ECO:0000256" key="2">
    <source>
        <dbReference type="ARBA" id="ARBA00022679"/>
    </source>
</evidence>
<evidence type="ECO:0000313" key="5">
    <source>
        <dbReference type="EMBL" id="MBU3870171.1"/>
    </source>
</evidence>
<dbReference type="PANTHER" id="PTHR43464">
    <property type="entry name" value="METHYLTRANSFERASE"/>
    <property type="match status" value="1"/>
</dbReference>
<organism evidence="5 6">
    <name type="scientific">Streptomyces niphimycinicus</name>
    <dbReference type="NCBI Taxonomy" id="2842201"/>
    <lineage>
        <taxon>Bacteria</taxon>
        <taxon>Bacillati</taxon>
        <taxon>Actinomycetota</taxon>
        <taxon>Actinomycetes</taxon>
        <taxon>Kitasatosporales</taxon>
        <taxon>Streptomycetaceae</taxon>
        <taxon>Streptomyces</taxon>
    </lineage>
</organism>